<feature type="region of interest" description="Disordered" evidence="2">
    <location>
        <begin position="85"/>
        <end position="111"/>
    </location>
</feature>
<feature type="compositionally biased region" description="Low complexity" evidence="2">
    <location>
        <begin position="267"/>
        <end position="284"/>
    </location>
</feature>
<dbReference type="PROSITE" id="PS50089">
    <property type="entry name" value="ZF_RING_2"/>
    <property type="match status" value="1"/>
</dbReference>
<proteinExistence type="predicted"/>
<dbReference type="RefSeq" id="XP_005762922.1">
    <property type="nucleotide sequence ID" value="XM_005762865.1"/>
</dbReference>
<accession>A0A0D3IGV8</accession>
<dbReference type="EnsemblProtists" id="EOD10493">
    <property type="protein sequence ID" value="EOD10493"/>
    <property type="gene ID" value="EMIHUDRAFT_105224"/>
</dbReference>
<dbReference type="InterPro" id="IPR012340">
    <property type="entry name" value="NA-bd_OB-fold"/>
</dbReference>
<dbReference type="Gene3D" id="2.40.50.140">
    <property type="entry name" value="Nucleic acid-binding proteins"/>
    <property type="match status" value="1"/>
</dbReference>
<keyword evidence="5" id="KW-1185">Reference proteome</keyword>
<dbReference type="AlphaFoldDB" id="A0A0D3IGV8"/>
<dbReference type="GO" id="GO:0008270">
    <property type="term" value="F:zinc ion binding"/>
    <property type="evidence" value="ECO:0007669"/>
    <property type="project" value="UniProtKB-KW"/>
</dbReference>
<dbReference type="STRING" id="2903.R1BKZ9"/>
<evidence type="ECO:0000256" key="1">
    <source>
        <dbReference type="PROSITE-ProRule" id="PRU00175"/>
    </source>
</evidence>
<dbReference type="HOGENOM" id="CLU_817422_0_0_1"/>
<dbReference type="Pfam" id="PF13920">
    <property type="entry name" value="zf-C3HC4_3"/>
    <property type="match status" value="1"/>
</dbReference>
<name>A0A0D3IGV8_EMIH1</name>
<evidence type="ECO:0000259" key="3">
    <source>
        <dbReference type="PROSITE" id="PS50089"/>
    </source>
</evidence>
<dbReference type="Proteomes" id="UP000013827">
    <property type="component" value="Unassembled WGS sequence"/>
</dbReference>
<feature type="region of interest" description="Disordered" evidence="2">
    <location>
        <begin position="267"/>
        <end position="290"/>
    </location>
</feature>
<keyword evidence="1" id="KW-0863">Zinc-finger</keyword>
<dbReference type="GeneID" id="17256558"/>
<dbReference type="SUPFAM" id="SSF50249">
    <property type="entry name" value="Nucleic acid-binding proteins"/>
    <property type="match status" value="1"/>
</dbReference>
<evidence type="ECO:0000256" key="2">
    <source>
        <dbReference type="SAM" id="MobiDB-lite"/>
    </source>
</evidence>
<feature type="region of interest" description="Disordered" evidence="2">
    <location>
        <begin position="175"/>
        <end position="226"/>
    </location>
</feature>
<dbReference type="SUPFAM" id="SSF57850">
    <property type="entry name" value="RING/U-box"/>
    <property type="match status" value="1"/>
</dbReference>
<organism evidence="4 5">
    <name type="scientific">Emiliania huxleyi (strain CCMP1516)</name>
    <dbReference type="NCBI Taxonomy" id="280463"/>
    <lineage>
        <taxon>Eukaryota</taxon>
        <taxon>Haptista</taxon>
        <taxon>Haptophyta</taxon>
        <taxon>Prymnesiophyceae</taxon>
        <taxon>Isochrysidales</taxon>
        <taxon>Noelaerhabdaceae</taxon>
        <taxon>Emiliania</taxon>
    </lineage>
</organism>
<reference evidence="4" key="2">
    <citation type="submission" date="2024-10" db="UniProtKB">
        <authorList>
            <consortium name="EnsemblProtists"/>
        </authorList>
    </citation>
    <scope>IDENTIFICATION</scope>
</reference>
<reference evidence="5" key="1">
    <citation type="journal article" date="2013" name="Nature">
        <title>Pan genome of the phytoplankton Emiliania underpins its global distribution.</title>
        <authorList>
            <person name="Read B.A."/>
            <person name="Kegel J."/>
            <person name="Klute M.J."/>
            <person name="Kuo A."/>
            <person name="Lefebvre S.C."/>
            <person name="Maumus F."/>
            <person name="Mayer C."/>
            <person name="Miller J."/>
            <person name="Monier A."/>
            <person name="Salamov A."/>
            <person name="Young J."/>
            <person name="Aguilar M."/>
            <person name="Claverie J.M."/>
            <person name="Frickenhaus S."/>
            <person name="Gonzalez K."/>
            <person name="Herman E.K."/>
            <person name="Lin Y.C."/>
            <person name="Napier J."/>
            <person name="Ogata H."/>
            <person name="Sarno A.F."/>
            <person name="Shmutz J."/>
            <person name="Schroeder D."/>
            <person name="de Vargas C."/>
            <person name="Verret F."/>
            <person name="von Dassow P."/>
            <person name="Valentin K."/>
            <person name="Van de Peer Y."/>
            <person name="Wheeler G."/>
            <person name="Dacks J.B."/>
            <person name="Delwiche C.F."/>
            <person name="Dyhrman S.T."/>
            <person name="Glockner G."/>
            <person name="John U."/>
            <person name="Richards T."/>
            <person name="Worden A.Z."/>
            <person name="Zhang X."/>
            <person name="Grigoriev I.V."/>
            <person name="Allen A.E."/>
            <person name="Bidle K."/>
            <person name="Borodovsky M."/>
            <person name="Bowler C."/>
            <person name="Brownlee C."/>
            <person name="Cock J.M."/>
            <person name="Elias M."/>
            <person name="Gladyshev V.N."/>
            <person name="Groth M."/>
            <person name="Guda C."/>
            <person name="Hadaegh A."/>
            <person name="Iglesias-Rodriguez M.D."/>
            <person name="Jenkins J."/>
            <person name="Jones B.M."/>
            <person name="Lawson T."/>
            <person name="Leese F."/>
            <person name="Lindquist E."/>
            <person name="Lobanov A."/>
            <person name="Lomsadze A."/>
            <person name="Malik S.B."/>
            <person name="Marsh M.E."/>
            <person name="Mackinder L."/>
            <person name="Mock T."/>
            <person name="Mueller-Roeber B."/>
            <person name="Pagarete A."/>
            <person name="Parker M."/>
            <person name="Probert I."/>
            <person name="Quesneville H."/>
            <person name="Raines C."/>
            <person name="Rensing S.A."/>
            <person name="Riano-Pachon D.M."/>
            <person name="Richier S."/>
            <person name="Rokitta S."/>
            <person name="Shiraiwa Y."/>
            <person name="Soanes D.M."/>
            <person name="van der Giezen M."/>
            <person name="Wahlund T.M."/>
            <person name="Williams B."/>
            <person name="Wilson W."/>
            <person name="Wolfe G."/>
            <person name="Wurch L.L."/>
        </authorList>
    </citation>
    <scope>NUCLEOTIDE SEQUENCE</scope>
</reference>
<dbReference type="InterPro" id="IPR013083">
    <property type="entry name" value="Znf_RING/FYVE/PHD"/>
</dbReference>
<keyword evidence="1" id="KW-0862">Zinc</keyword>
<keyword evidence="1" id="KW-0479">Metal-binding</keyword>
<dbReference type="PaxDb" id="2903-EOD10493"/>
<evidence type="ECO:0000313" key="5">
    <source>
        <dbReference type="Proteomes" id="UP000013827"/>
    </source>
</evidence>
<feature type="domain" description="RING-type" evidence="3">
    <location>
        <begin position="321"/>
        <end position="356"/>
    </location>
</feature>
<dbReference type="KEGG" id="ehx:EMIHUDRAFT_105224"/>
<protein>
    <recommendedName>
        <fullName evidence="3">RING-type domain-containing protein</fullName>
    </recommendedName>
</protein>
<dbReference type="Gene3D" id="3.30.40.10">
    <property type="entry name" value="Zinc/RING finger domain, C3HC4 (zinc finger)"/>
    <property type="match status" value="1"/>
</dbReference>
<sequence length="371" mass="39593">MGFTALSRATSNKHVRCVEAIRQHLKELSARAMLDEGCIELMHSGQTAGQAGIKPYRVQILEIKPTQADRYRVIISDGRHYMQARHLAPPPPASPEPATAPQRCRRRKPRTRCTQLTVPRFALAQAMLSATLSPMLQGVGIRALSIVRIDNHVMNTVILILQFALISNDQPQIGLPQQSFPAPPSDAEESKKARKKKKKAGSSGEAGPSSQECELQAPAEEASTAEAAAAAATAAVEVELAVALEESTRLTDEAARAAEEQAPFAAPAGAVAAASDAQPAPMETPMRETPPPVAVVSLADARFDTGRPAVPESSLGGETTCIVCFTRPKNHLAVPCGHQCACGPCSAKMPQCPYCRAPVMVWMDSSRIRSV</sequence>
<dbReference type="InterPro" id="IPR001841">
    <property type="entry name" value="Znf_RING"/>
</dbReference>
<evidence type="ECO:0000313" key="4">
    <source>
        <dbReference type="EnsemblProtists" id="EOD10493"/>
    </source>
</evidence>